<dbReference type="RefSeq" id="WP_378253803.1">
    <property type="nucleotide sequence ID" value="NZ_JBHSIT010000003.1"/>
</dbReference>
<proteinExistence type="predicted"/>
<feature type="region of interest" description="Disordered" evidence="1">
    <location>
        <begin position="28"/>
        <end position="72"/>
    </location>
</feature>
<organism evidence="2 3">
    <name type="scientific">Actinomadura gamaensis</name>
    <dbReference type="NCBI Taxonomy" id="1763541"/>
    <lineage>
        <taxon>Bacteria</taxon>
        <taxon>Bacillati</taxon>
        <taxon>Actinomycetota</taxon>
        <taxon>Actinomycetes</taxon>
        <taxon>Streptosporangiales</taxon>
        <taxon>Thermomonosporaceae</taxon>
        <taxon>Actinomadura</taxon>
    </lineage>
</organism>
<evidence type="ECO:0000313" key="2">
    <source>
        <dbReference type="EMBL" id="MFC4907747.1"/>
    </source>
</evidence>
<feature type="non-terminal residue" evidence="2">
    <location>
        <position position="72"/>
    </location>
</feature>
<keyword evidence="3" id="KW-1185">Reference proteome</keyword>
<reference evidence="3" key="1">
    <citation type="journal article" date="2019" name="Int. J. Syst. Evol. Microbiol.">
        <title>The Global Catalogue of Microorganisms (GCM) 10K type strain sequencing project: providing services to taxonomists for standard genome sequencing and annotation.</title>
        <authorList>
            <consortium name="The Broad Institute Genomics Platform"/>
            <consortium name="The Broad Institute Genome Sequencing Center for Infectious Disease"/>
            <person name="Wu L."/>
            <person name="Ma J."/>
        </authorList>
    </citation>
    <scope>NUCLEOTIDE SEQUENCE [LARGE SCALE GENOMIC DNA]</scope>
    <source>
        <strain evidence="3">KLKA75</strain>
    </source>
</reference>
<dbReference type="Proteomes" id="UP001595872">
    <property type="component" value="Unassembled WGS sequence"/>
</dbReference>
<comment type="caution">
    <text evidence="2">The sequence shown here is derived from an EMBL/GenBank/DDBJ whole genome shotgun (WGS) entry which is preliminary data.</text>
</comment>
<gene>
    <name evidence="2" type="ORF">ACFPCY_10480</name>
</gene>
<protein>
    <submittedName>
        <fullName evidence="2">Uncharacterized protein</fullName>
    </submittedName>
</protein>
<evidence type="ECO:0000313" key="3">
    <source>
        <dbReference type="Proteomes" id="UP001595872"/>
    </source>
</evidence>
<evidence type="ECO:0000256" key="1">
    <source>
        <dbReference type="SAM" id="MobiDB-lite"/>
    </source>
</evidence>
<accession>A0ABV9TY73</accession>
<dbReference type="EMBL" id="JBHSIT010000003">
    <property type="protein sequence ID" value="MFC4907747.1"/>
    <property type="molecule type" value="Genomic_DNA"/>
</dbReference>
<feature type="compositionally biased region" description="Low complexity" evidence="1">
    <location>
        <begin position="47"/>
        <end position="66"/>
    </location>
</feature>
<sequence>MLGRTVGRGDTPPSGGALLRGVRLLTASRDPAGPASPSGVLSSNVRSATASNATPTSTETTKAPTPTRSPAP</sequence>
<name>A0ABV9TY73_9ACTN</name>